<organism evidence="9 10">
    <name type="scientific">Dinothrombium tinctorium</name>
    <dbReference type="NCBI Taxonomy" id="1965070"/>
    <lineage>
        <taxon>Eukaryota</taxon>
        <taxon>Metazoa</taxon>
        <taxon>Ecdysozoa</taxon>
        <taxon>Arthropoda</taxon>
        <taxon>Chelicerata</taxon>
        <taxon>Arachnida</taxon>
        <taxon>Acari</taxon>
        <taxon>Acariformes</taxon>
        <taxon>Trombidiformes</taxon>
        <taxon>Prostigmata</taxon>
        <taxon>Anystina</taxon>
        <taxon>Parasitengona</taxon>
        <taxon>Trombidioidea</taxon>
        <taxon>Trombidiidae</taxon>
        <taxon>Dinothrombium</taxon>
    </lineage>
</organism>
<comment type="caution">
    <text evidence="9">The sequence shown here is derived from an EMBL/GenBank/DDBJ whole genome shotgun (WGS) entry which is preliminary data.</text>
</comment>
<evidence type="ECO:0000256" key="1">
    <source>
        <dbReference type="ARBA" id="ARBA00004123"/>
    </source>
</evidence>
<dbReference type="InterPro" id="IPR033205">
    <property type="entry name" value="COP9_CSN8"/>
</dbReference>
<evidence type="ECO:0000256" key="4">
    <source>
        <dbReference type="ARBA" id="ARBA00014875"/>
    </source>
</evidence>
<evidence type="ECO:0000256" key="7">
    <source>
        <dbReference type="ARBA" id="ARBA00023242"/>
    </source>
</evidence>
<dbReference type="GO" id="GO:0000338">
    <property type="term" value="P:protein deneddylation"/>
    <property type="evidence" value="ECO:0007669"/>
    <property type="project" value="InterPro"/>
</dbReference>
<dbReference type="OrthoDB" id="5351233at2759"/>
<keyword evidence="5" id="KW-0963">Cytoplasm</keyword>
<dbReference type="PROSITE" id="PS50250">
    <property type="entry name" value="PCI"/>
    <property type="match status" value="1"/>
</dbReference>
<evidence type="ECO:0000256" key="2">
    <source>
        <dbReference type="ARBA" id="ARBA00004496"/>
    </source>
</evidence>
<dbReference type="Proteomes" id="UP000285301">
    <property type="component" value="Unassembled WGS sequence"/>
</dbReference>
<gene>
    <name evidence="9" type="ORF">B4U79_01202</name>
</gene>
<comment type="subcellular location">
    <subcellularLocation>
        <location evidence="2">Cytoplasm</location>
    </subcellularLocation>
    <subcellularLocation>
        <location evidence="1">Nucleus</location>
    </subcellularLocation>
</comment>
<evidence type="ECO:0000256" key="6">
    <source>
        <dbReference type="ARBA" id="ARBA00022790"/>
    </source>
</evidence>
<name>A0A443R379_9ACAR</name>
<dbReference type="Gene3D" id="1.25.40.990">
    <property type="match status" value="1"/>
</dbReference>
<dbReference type="AlphaFoldDB" id="A0A443R379"/>
<dbReference type="Pfam" id="PF10075">
    <property type="entry name" value="CSN8_PSD8_EIF3K"/>
    <property type="match status" value="1"/>
</dbReference>
<dbReference type="GO" id="GO:0008180">
    <property type="term" value="C:COP9 signalosome"/>
    <property type="evidence" value="ECO:0007669"/>
    <property type="project" value="UniProtKB-KW"/>
</dbReference>
<evidence type="ECO:0000256" key="3">
    <source>
        <dbReference type="ARBA" id="ARBA00008252"/>
    </source>
</evidence>
<comment type="similarity">
    <text evidence="3">Belongs to the CSN8 family.</text>
</comment>
<dbReference type="PANTHER" id="PTHR13339">
    <property type="entry name" value="COP9 SIGNALOSOME COMPLEX SUBUNIT 8"/>
    <property type="match status" value="1"/>
</dbReference>
<sequence length="189" mass="22202">MEFVKSDYKTLATELERQELESYGSCSLQIYAQLLAIYLLSNDLPNAKFLWKRIPKNLKQESPELRAIWEIGKKLWEKNIHAIYDLIDGYQWPAYLNNIMKELREVTFKRAINLISQSYSYISFDDFMNATGIRDKNEAINLGKSLNWDVDENFGFALPKKANFDNETISSNQEQLEKLTQYVAFLENY</sequence>
<proteinExistence type="inferred from homology"/>
<evidence type="ECO:0000256" key="5">
    <source>
        <dbReference type="ARBA" id="ARBA00022490"/>
    </source>
</evidence>
<reference evidence="9 10" key="1">
    <citation type="journal article" date="2018" name="Gigascience">
        <title>Genomes of trombidid mites reveal novel predicted allergens and laterally-transferred genes associated with secondary metabolism.</title>
        <authorList>
            <person name="Dong X."/>
            <person name="Chaisiri K."/>
            <person name="Xia D."/>
            <person name="Armstrong S.D."/>
            <person name="Fang Y."/>
            <person name="Donnelly M.J."/>
            <person name="Kadowaki T."/>
            <person name="McGarry J.W."/>
            <person name="Darby A.C."/>
            <person name="Makepeace B.L."/>
        </authorList>
    </citation>
    <scope>NUCLEOTIDE SEQUENCE [LARGE SCALE GENOMIC DNA]</scope>
    <source>
        <strain evidence="9">UoL-WK</strain>
    </source>
</reference>
<dbReference type="STRING" id="1965070.A0A443R379"/>
<dbReference type="GO" id="GO:0010387">
    <property type="term" value="P:COP9 signalosome assembly"/>
    <property type="evidence" value="ECO:0007669"/>
    <property type="project" value="InterPro"/>
</dbReference>
<feature type="domain" description="PCI" evidence="8">
    <location>
        <begin position="1"/>
        <end position="172"/>
    </location>
</feature>
<evidence type="ECO:0000313" key="9">
    <source>
        <dbReference type="EMBL" id="RWS09731.1"/>
    </source>
</evidence>
<dbReference type="EMBL" id="NCKU01002374">
    <property type="protein sequence ID" value="RWS09731.1"/>
    <property type="molecule type" value="Genomic_DNA"/>
</dbReference>
<dbReference type="InterPro" id="IPR000717">
    <property type="entry name" value="PCI_dom"/>
</dbReference>
<evidence type="ECO:0000259" key="8">
    <source>
        <dbReference type="PROSITE" id="PS50250"/>
    </source>
</evidence>
<dbReference type="GO" id="GO:0005737">
    <property type="term" value="C:cytoplasm"/>
    <property type="evidence" value="ECO:0007669"/>
    <property type="project" value="UniProtKB-SubCell"/>
</dbReference>
<accession>A0A443R379</accession>
<keyword evidence="10" id="KW-1185">Reference proteome</keyword>
<evidence type="ECO:0000313" key="10">
    <source>
        <dbReference type="Proteomes" id="UP000285301"/>
    </source>
</evidence>
<keyword evidence="7" id="KW-0539">Nucleus</keyword>
<dbReference type="InterPro" id="IPR033464">
    <property type="entry name" value="CSN8_PSD8_EIF3K"/>
</dbReference>
<protein>
    <recommendedName>
        <fullName evidence="4">COP9 signalosome complex subunit 8</fullName>
    </recommendedName>
</protein>
<keyword evidence="6" id="KW-0736">Signalosome</keyword>
<dbReference type="PANTHER" id="PTHR13339:SF0">
    <property type="entry name" value="COP9 SIGNALOSOME COMPLEX SUBUNIT 8"/>
    <property type="match status" value="1"/>
</dbReference>